<dbReference type="SUPFAM" id="SSF54211">
    <property type="entry name" value="Ribosomal protein S5 domain 2-like"/>
    <property type="match status" value="1"/>
</dbReference>
<feature type="compositionally biased region" description="Basic and acidic residues" evidence="6">
    <location>
        <begin position="561"/>
        <end position="576"/>
    </location>
</feature>
<dbReference type="PANTHER" id="PTHR10073:SF12">
    <property type="entry name" value="DNA MISMATCH REPAIR PROTEIN MLH1"/>
    <property type="match status" value="1"/>
</dbReference>
<dbReference type="Pfam" id="PF13589">
    <property type="entry name" value="HATPase_c_3"/>
    <property type="match status" value="1"/>
</dbReference>
<comment type="similarity">
    <text evidence="2">Belongs to the DNA mismatch repair MutL/HexB family.</text>
</comment>
<evidence type="ECO:0000256" key="5">
    <source>
        <dbReference type="ARBA" id="ARBA00023242"/>
    </source>
</evidence>
<keyword evidence="3" id="KW-0227">DNA damage</keyword>
<dbReference type="SUPFAM" id="SSF55874">
    <property type="entry name" value="ATPase domain of HSP90 chaperone/DNA topoisomerase II/histidine kinase"/>
    <property type="match status" value="1"/>
</dbReference>
<dbReference type="Pfam" id="PF01119">
    <property type="entry name" value="DNA_mis_repair"/>
    <property type="match status" value="1"/>
</dbReference>
<evidence type="ECO:0000256" key="1">
    <source>
        <dbReference type="ARBA" id="ARBA00004123"/>
    </source>
</evidence>
<dbReference type="InterPro" id="IPR014721">
    <property type="entry name" value="Ribsml_uS5_D2-typ_fold_subgr"/>
</dbReference>
<evidence type="ECO:0000256" key="6">
    <source>
        <dbReference type="SAM" id="MobiDB-lite"/>
    </source>
</evidence>
<dbReference type="GO" id="GO:0032389">
    <property type="term" value="C:MutLalpha complex"/>
    <property type="evidence" value="ECO:0007669"/>
    <property type="project" value="TreeGrafter"/>
</dbReference>
<dbReference type="GO" id="GO:0005524">
    <property type="term" value="F:ATP binding"/>
    <property type="evidence" value="ECO:0007669"/>
    <property type="project" value="InterPro"/>
</dbReference>
<dbReference type="Pfam" id="PF16413">
    <property type="entry name" value="Mlh1_C"/>
    <property type="match status" value="1"/>
</dbReference>
<feature type="region of interest" description="Disordered" evidence="6">
    <location>
        <begin position="561"/>
        <end position="591"/>
    </location>
</feature>
<evidence type="ECO:0000259" key="7">
    <source>
        <dbReference type="SMART" id="SM01340"/>
    </source>
</evidence>
<keyword evidence="4" id="KW-0234">DNA repair</keyword>
<dbReference type="EMBL" id="JAIFRP010004408">
    <property type="protein sequence ID" value="KAK2575903.1"/>
    <property type="molecule type" value="Genomic_DNA"/>
</dbReference>
<dbReference type="InterPro" id="IPR038973">
    <property type="entry name" value="MutL/Mlh/Pms-like"/>
</dbReference>
<sequence>MSLPTKIKKLDEVVINRIAAGEIIQRPANALKELIENSLDAKATNIQITAKEGGMKLLQIQDNGTGIRKDDMDIVCERFTTSKLQHFEDLKEISTFGFRGEALASISHIALLTITTKTSDEKCAYRATYVDSKLKEPPKPCAGNQGTTITIENLFYNVATRRKALTSVSEEFAKITDVVMKYAIHNPKVGFILKKHGEKTPQVRTTYNSTKINNIRVLYGNPVARELLEIELQDESYQFKMHALITNPNYTSKRMTFLLFINNRLVESTSIKKMLEEIYAIYLPKKTHPFCYISLEINPNNVDVNIHPTKHEVKFLHEDSIIEKIKFSLDEKLAGDSASRTFYLQARLPKVDLTKETLKEVLPEFDKNNSEKLKKVYQRDLIRTDSCDQKLDRFNFTIHTAMKMARSDNSEQTTDLEKSKNTDNNITIDVNSVDTEKDNVQNKHDILKQESELCKKHMQNNESAQLNAIDKPSIQSTSSEAIASTSKNVISTDNNKLNVREDTLFMSDSESDDSCNEDQNEIDKCNDSVGRKARERVYQCFGNKDIRNIKEELSEIKLVTDSRKGNSDDKNEKCDKPFNTNNDTSTSEPDIAAEEDKQLTQEFKSYSINSFRREIKLTSVLKLRKEVEDNCHQGLREVLANLVFVGCIDEISALIQSGVNLYICNTKKLAEELFYEIMLYDFANYGVIKFSDSLSLYDLAMLGLETEEAGWTEEDGPKEELAKSVKELLLEKADMMKEYFSIVIDKKGNLKSLPVLLDKYFPFEGALPLYILRLSTEVDWTAEQPCFQTICRETARYFSEINSIHNTHDWKYITEHVLYPAIRESLLPPKHFAHDSTILQIASLPNLYKVFERC</sequence>
<evidence type="ECO:0000256" key="2">
    <source>
        <dbReference type="ARBA" id="ARBA00006082"/>
    </source>
</evidence>
<dbReference type="InterPro" id="IPR013507">
    <property type="entry name" value="DNA_mismatch_S5_2-like"/>
</dbReference>
<dbReference type="InterPro" id="IPR002099">
    <property type="entry name" value="MutL/Mlh/PMS"/>
</dbReference>
<name>A0AAD9RAP3_9HYME</name>
<evidence type="ECO:0000256" key="4">
    <source>
        <dbReference type="ARBA" id="ARBA00023204"/>
    </source>
</evidence>
<keyword evidence="9" id="KW-1185">Reference proteome</keyword>
<evidence type="ECO:0000313" key="9">
    <source>
        <dbReference type="Proteomes" id="UP001258017"/>
    </source>
</evidence>
<dbReference type="InterPro" id="IPR036890">
    <property type="entry name" value="HATPase_C_sf"/>
</dbReference>
<dbReference type="PROSITE" id="PS00058">
    <property type="entry name" value="DNA_MISMATCH_REPAIR_1"/>
    <property type="match status" value="1"/>
</dbReference>
<reference evidence="8" key="2">
    <citation type="journal article" date="2023" name="Commun. Biol.">
        <title>Intrasexual cuticular hydrocarbon dimorphism in a wasp sheds light on hydrocarbon biosynthesis genes in Hymenoptera.</title>
        <authorList>
            <person name="Moris V.C."/>
            <person name="Podsiadlowski L."/>
            <person name="Martin S."/>
            <person name="Oeyen J.P."/>
            <person name="Donath A."/>
            <person name="Petersen M."/>
            <person name="Wilbrandt J."/>
            <person name="Misof B."/>
            <person name="Liedtke D."/>
            <person name="Thamm M."/>
            <person name="Scheiner R."/>
            <person name="Schmitt T."/>
            <person name="Niehuis O."/>
        </authorList>
    </citation>
    <scope>NUCLEOTIDE SEQUENCE</scope>
    <source>
        <strain evidence="8">GBR_01_08_01A</strain>
    </source>
</reference>
<proteinExistence type="inferred from homology"/>
<comment type="caution">
    <text evidence="8">The sequence shown here is derived from an EMBL/GenBank/DDBJ whole genome shotgun (WGS) entry which is preliminary data.</text>
</comment>
<dbReference type="InterPro" id="IPR032189">
    <property type="entry name" value="Mlh1_C"/>
</dbReference>
<feature type="compositionally biased region" description="Polar residues" evidence="6">
    <location>
        <begin position="578"/>
        <end position="588"/>
    </location>
</feature>
<dbReference type="InterPro" id="IPR020568">
    <property type="entry name" value="Ribosomal_Su5_D2-typ_SF"/>
</dbReference>
<keyword evidence="5" id="KW-0539">Nucleus</keyword>
<protein>
    <recommendedName>
        <fullName evidence="7">DNA mismatch repair protein S5 domain-containing protein</fullName>
    </recommendedName>
</protein>
<dbReference type="AlphaFoldDB" id="A0AAD9RAP3"/>
<reference evidence="8" key="1">
    <citation type="submission" date="2021-08" db="EMBL/GenBank/DDBJ databases">
        <authorList>
            <person name="Misof B."/>
            <person name="Oliver O."/>
            <person name="Podsiadlowski L."/>
            <person name="Donath A."/>
            <person name="Peters R."/>
            <person name="Mayer C."/>
            <person name="Rust J."/>
            <person name="Gunkel S."/>
            <person name="Lesny P."/>
            <person name="Martin S."/>
            <person name="Oeyen J.P."/>
            <person name="Petersen M."/>
            <person name="Panagiotis P."/>
            <person name="Wilbrandt J."/>
            <person name="Tanja T."/>
        </authorList>
    </citation>
    <scope>NUCLEOTIDE SEQUENCE</scope>
    <source>
        <strain evidence="8">GBR_01_08_01A</strain>
        <tissue evidence="8">Thorax + abdomen</tissue>
    </source>
</reference>
<dbReference type="PANTHER" id="PTHR10073">
    <property type="entry name" value="DNA MISMATCH REPAIR PROTEIN MLH, PMS, MUTL"/>
    <property type="match status" value="1"/>
</dbReference>
<dbReference type="FunFam" id="3.30.230.10:FF:000014">
    <property type="entry name" value="DNA mismatch repair protein Mlh1"/>
    <property type="match status" value="1"/>
</dbReference>
<dbReference type="GO" id="GO:0016887">
    <property type="term" value="F:ATP hydrolysis activity"/>
    <property type="evidence" value="ECO:0007669"/>
    <property type="project" value="InterPro"/>
</dbReference>
<comment type="subcellular location">
    <subcellularLocation>
        <location evidence="1">Nucleus</location>
    </subcellularLocation>
</comment>
<organism evidence="8 9">
    <name type="scientific">Odynerus spinipes</name>
    <dbReference type="NCBI Taxonomy" id="1348599"/>
    <lineage>
        <taxon>Eukaryota</taxon>
        <taxon>Metazoa</taxon>
        <taxon>Ecdysozoa</taxon>
        <taxon>Arthropoda</taxon>
        <taxon>Hexapoda</taxon>
        <taxon>Insecta</taxon>
        <taxon>Pterygota</taxon>
        <taxon>Neoptera</taxon>
        <taxon>Endopterygota</taxon>
        <taxon>Hymenoptera</taxon>
        <taxon>Apocrita</taxon>
        <taxon>Aculeata</taxon>
        <taxon>Vespoidea</taxon>
        <taxon>Vespidae</taxon>
        <taxon>Eumeninae</taxon>
        <taxon>Odynerus</taxon>
    </lineage>
</organism>
<evidence type="ECO:0000256" key="3">
    <source>
        <dbReference type="ARBA" id="ARBA00022763"/>
    </source>
</evidence>
<dbReference type="InterPro" id="IPR014762">
    <property type="entry name" value="DNA_mismatch_repair_CS"/>
</dbReference>
<feature type="domain" description="DNA mismatch repair protein S5" evidence="7">
    <location>
        <begin position="215"/>
        <end position="334"/>
    </location>
</feature>
<dbReference type="CDD" id="cd16926">
    <property type="entry name" value="HATPase_MutL-MLH-PMS-like"/>
    <property type="match status" value="1"/>
</dbReference>
<dbReference type="GO" id="GO:0006298">
    <property type="term" value="P:mismatch repair"/>
    <property type="evidence" value="ECO:0007669"/>
    <property type="project" value="InterPro"/>
</dbReference>
<dbReference type="Gene3D" id="3.30.230.10">
    <property type="match status" value="1"/>
</dbReference>
<dbReference type="GO" id="GO:0030983">
    <property type="term" value="F:mismatched DNA binding"/>
    <property type="evidence" value="ECO:0007669"/>
    <property type="project" value="InterPro"/>
</dbReference>
<dbReference type="NCBIfam" id="TIGR00585">
    <property type="entry name" value="mutl"/>
    <property type="match status" value="1"/>
</dbReference>
<dbReference type="GO" id="GO:0140664">
    <property type="term" value="F:ATP-dependent DNA damage sensor activity"/>
    <property type="evidence" value="ECO:0007669"/>
    <property type="project" value="InterPro"/>
</dbReference>
<dbReference type="CDD" id="cd03483">
    <property type="entry name" value="MutL_Trans_MLH1"/>
    <property type="match status" value="1"/>
</dbReference>
<dbReference type="Gene3D" id="3.30.565.10">
    <property type="entry name" value="Histidine kinase-like ATPase, C-terminal domain"/>
    <property type="match status" value="1"/>
</dbReference>
<dbReference type="SMART" id="SM01340">
    <property type="entry name" value="DNA_mis_repair"/>
    <property type="match status" value="1"/>
</dbReference>
<gene>
    <name evidence="8" type="ORF">KPH14_007271</name>
</gene>
<evidence type="ECO:0000313" key="8">
    <source>
        <dbReference type="EMBL" id="KAK2575903.1"/>
    </source>
</evidence>
<dbReference type="FunFam" id="3.30.565.10:FF:000109">
    <property type="entry name" value="Related to MLH1-DNA mismatch repair protein"/>
    <property type="match status" value="1"/>
</dbReference>
<accession>A0AAD9RAP3</accession>
<dbReference type="Proteomes" id="UP001258017">
    <property type="component" value="Unassembled WGS sequence"/>
</dbReference>